<protein>
    <submittedName>
        <fullName evidence="3">Uncharacterized protein</fullName>
    </submittedName>
</protein>
<dbReference type="STRING" id="29760.D7SW14"/>
<keyword evidence="4" id="KW-1185">Reference proteome</keyword>
<feature type="compositionally biased region" description="Low complexity" evidence="1">
    <location>
        <begin position="86"/>
        <end position="99"/>
    </location>
</feature>
<feature type="region of interest" description="Disordered" evidence="1">
    <location>
        <begin position="80"/>
        <end position="99"/>
    </location>
</feature>
<reference evidence="4" key="1">
    <citation type="journal article" date="2007" name="Nature">
        <title>The grapevine genome sequence suggests ancestral hexaploidization in major angiosperm phyla.</title>
        <authorList>
            <consortium name="The French-Italian Public Consortium for Grapevine Genome Characterization."/>
            <person name="Jaillon O."/>
            <person name="Aury J.-M."/>
            <person name="Noel B."/>
            <person name="Policriti A."/>
            <person name="Clepet C."/>
            <person name="Casagrande A."/>
            <person name="Choisne N."/>
            <person name="Aubourg S."/>
            <person name="Vitulo N."/>
            <person name="Jubin C."/>
            <person name="Vezzi A."/>
            <person name="Legeai F."/>
            <person name="Hugueney P."/>
            <person name="Dasilva C."/>
            <person name="Horner D."/>
            <person name="Mica E."/>
            <person name="Jublot D."/>
            <person name="Poulain J."/>
            <person name="Bruyere C."/>
            <person name="Billault A."/>
            <person name="Segurens B."/>
            <person name="Gouyvenoux M."/>
            <person name="Ugarte E."/>
            <person name="Cattonaro F."/>
            <person name="Anthouard V."/>
            <person name="Vico V."/>
            <person name="Del Fabbro C."/>
            <person name="Alaux M."/>
            <person name="Di Gaspero G."/>
            <person name="Dumas V."/>
            <person name="Felice N."/>
            <person name="Paillard S."/>
            <person name="Juman I."/>
            <person name="Moroldo M."/>
            <person name="Scalabrin S."/>
            <person name="Canaguier A."/>
            <person name="Le Clainche I."/>
            <person name="Malacrida G."/>
            <person name="Durand E."/>
            <person name="Pesole G."/>
            <person name="Laucou V."/>
            <person name="Chatelet P."/>
            <person name="Merdinoglu D."/>
            <person name="Delledonne M."/>
            <person name="Pezzotti M."/>
            <person name="Lecharny A."/>
            <person name="Scarpelli C."/>
            <person name="Artiguenave F."/>
            <person name="Pe M.E."/>
            <person name="Valle G."/>
            <person name="Morgante M."/>
            <person name="Caboche M."/>
            <person name="Adam-Blondon A.-F."/>
            <person name="Weissenbach J."/>
            <person name="Quetier F."/>
            <person name="Wincker P."/>
        </authorList>
    </citation>
    <scope>NUCLEOTIDE SEQUENCE [LARGE SCALE GENOMIC DNA]</scope>
    <source>
        <strain evidence="4">cv. Pinot noir / PN40024</strain>
    </source>
</reference>
<dbReference type="Proteomes" id="UP000009183">
    <property type="component" value="Chromosome 7"/>
</dbReference>
<proteinExistence type="predicted"/>
<organism evidence="3 4">
    <name type="scientific">Vitis vinifera</name>
    <name type="common">Grape</name>
    <dbReference type="NCBI Taxonomy" id="29760"/>
    <lineage>
        <taxon>Eukaryota</taxon>
        <taxon>Viridiplantae</taxon>
        <taxon>Streptophyta</taxon>
        <taxon>Embryophyta</taxon>
        <taxon>Tracheophyta</taxon>
        <taxon>Spermatophyta</taxon>
        <taxon>Magnoliopsida</taxon>
        <taxon>eudicotyledons</taxon>
        <taxon>Gunneridae</taxon>
        <taxon>Pentapetalae</taxon>
        <taxon>rosids</taxon>
        <taxon>Vitales</taxon>
        <taxon>Vitaceae</taxon>
        <taxon>Viteae</taxon>
        <taxon>Vitis</taxon>
    </lineage>
</organism>
<dbReference type="HOGENOM" id="CLU_2324976_0_0_1"/>
<dbReference type="EMBL" id="FN595233">
    <property type="protein sequence ID" value="CBI21463.3"/>
    <property type="molecule type" value="Genomic_DNA"/>
</dbReference>
<dbReference type="AlphaFoldDB" id="D7SW14"/>
<dbReference type="PaxDb" id="29760-VIT_07s0031g01110.t01"/>
<evidence type="ECO:0000313" key="3">
    <source>
        <dbReference type="EMBL" id="CBI21463.3"/>
    </source>
</evidence>
<feature type="signal peptide" evidence="2">
    <location>
        <begin position="1"/>
        <end position="19"/>
    </location>
</feature>
<evidence type="ECO:0000313" key="4">
    <source>
        <dbReference type="Proteomes" id="UP000009183"/>
    </source>
</evidence>
<sequence length="99" mass="11192">MSLLMSKLTWLLRKAFVLTSQPQLRSLETRGHSLELALDEISFDLAVSNKKAYHTDSAGASCCMLTDADFLNYKFWRKTEGRRSASRLSSSQTTQSSIR</sequence>
<gene>
    <name evidence="3" type="ordered locus">VIT_07s0031g01110</name>
</gene>
<dbReference type="InParanoid" id="D7SW14"/>
<evidence type="ECO:0000256" key="2">
    <source>
        <dbReference type="SAM" id="SignalP"/>
    </source>
</evidence>
<keyword evidence="2" id="KW-0732">Signal</keyword>
<evidence type="ECO:0000256" key="1">
    <source>
        <dbReference type="SAM" id="MobiDB-lite"/>
    </source>
</evidence>
<accession>D7SW14</accession>
<feature type="chain" id="PRO_5003106009" evidence="2">
    <location>
        <begin position="20"/>
        <end position="99"/>
    </location>
</feature>
<dbReference type="OrthoDB" id="1904066at2759"/>
<name>D7SW14_VITVI</name>